<dbReference type="RefSeq" id="XP_022383757.1">
    <property type="nucleotide sequence ID" value="XM_022538600.1"/>
</dbReference>
<feature type="domain" description="N-acetyltransferase" evidence="1">
    <location>
        <begin position="27"/>
        <end position="186"/>
    </location>
</feature>
<gene>
    <name evidence="2" type="ORF">ABOM_011472</name>
</gene>
<accession>A0A1F7ZKS3</accession>
<dbReference type="PANTHER" id="PTHR43441:SF2">
    <property type="entry name" value="FAMILY ACETYLTRANSFERASE, PUTATIVE (AFU_ORTHOLOGUE AFUA_7G00850)-RELATED"/>
    <property type="match status" value="1"/>
</dbReference>
<dbReference type="InterPro" id="IPR000182">
    <property type="entry name" value="GNAT_dom"/>
</dbReference>
<sequence length="239" mass="27091">MSQTLGLAVSRPAALRPSAVSLEGRTVLLVRLSPAHADQLFSLVGGDDETKARLWTYMMDGPWNTIEAFRDVVKAKSTSTDPFFFAIKDATTCRVVGQISLMSIVPEHLRVEIGSVLFSPDLQRSTGATEAVYLLVQYALQVLGYRRIEWKCNVFNQASRRAALRLGFTFEGIFRQHMVVKGRSRDTAWYSIVKEEWEGNHIRRSLELWLQETNFDVEGIQREALGEIRNKFKEGTYNG</sequence>
<dbReference type="SUPFAM" id="SSF55729">
    <property type="entry name" value="Acyl-CoA N-acyltransferases (Nat)"/>
    <property type="match status" value="1"/>
</dbReference>
<dbReference type="FunFam" id="3.40.630.30:FF:000047">
    <property type="entry name" value="Acetyltransferase, GNAT family"/>
    <property type="match status" value="1"/>
</dbReference>
<organism evidence="2 3">
    <name type="scientific">Aspergillus bombycis</name>
    <dbReference type="NCBI Taxonomy" id="109264"/>
    <lineage>
        <taxon>Eukaryota</taxon>
        <taxon>Fungi</taxon>
        <taxon>Dikarya</taxon>
        <taxon>Ascomycota</taxon>
        <taxon>Pezizomycotina</taxon>
        <taxon>Eurotiomycetes</taxon>
        <taxon>Eurotiomycetidae</taxon>
        <taxon>Eurotiales</taxon>
        <taxon>Aspergillaceae</taxon>
        <taxon>Aspergillus</taxon>
    </lineage>
</organism>
<dbReference type="InterPro" id="IPR051908">
    <property type="entry name" value="Ribosomal_N-acetyltransferase"/>
</dbReference>
<dbReference type="Pfam" id="PF13302">
    <property type="entry name" value="Acetyltransf_3"/>
    <property type="match status" value="1"/>
</dbReference>
<protein>
    <recommendedName>
        <fullName evidence="1">N-acetyltransferase domain-containing protein</fullName>
    </recommendedName>
</protein>
<comment type="caution">
    <text evidence="2">The sequence shown here is derived from an EMBL/GenBank/DDBJ whole genome shotgun (WGS) entry which is preliminary data.</text>
</comment>
<reference evidence="2 3" key="1">
    <citation type="journal article" date="2016" name="Genome Biol. Evol.">
        <title>Draft genome sequence of an aflatoxigenic Aspergillus species, A. bombycis.</title>
        <authorList>
            <person name="Moore G.G."/>
            <person name="Mack B.M."/>
            <person name="Beltz S.B."/>
            <person name="Gilbert M.K."/>
        </authorList>
    </citation>
    <scope>NUCLEOTIDE SEQUENCE [LARGE SCALE GENOMIC DNA]</scope>
    <source>
        <strain evidence="3">NRRL 26010</strain>
    </source>
</reference>
<dbReference type="GO" id="GO:1990189">
    <property type="term" value="F:protein N-terminal-serine acetyltransferase activity"/>
    <property type="evidence" value="ECO:0007669"/>
    <property type="project" value="TreeGrafter"/>
</dbReference>
<dbReference type="InterPro" id="IPR016181">
    <property type="entry name" value="Acyl_CoA_acyltransferase"/>
</dbReference>
<dbReference type="EMBL" id="LYCR01000163">
    <property type="protein sequence ID" value="OGM40040.1"/>
    <property type="molecule type" value="Genomic_DNA"/>
</dbReference>
<dbReference type="OrthoDB" id="41238at2759"/>
<dbReference type="PROSITE" id="PS51186">
    <property type="entry name" value="GNAT"/>
    <property type="match status" value="1"/>
</dbReference>
<dbReference type="AlphaFoldDB" id="A0A1F7ZKS3"/>
<name>A0A1F7ZKS3_9EURO</name>
<dbReference type="GeneID" id="34454862"/>
<dbReference type="Gene3D" id="3.40.630.30">
    <property type="match status" value="1"/>
</dbReference>
<keyword evidence="3" id="KW-1185">Reference proteome</keyword>
<dbReference type="GO" id="GO:0008999">
    <property type="term" value="F:protein-N-terminal-alanine acetyltransferase activity"/>
    <property type="evidence" value="ECO:0007669"/>
    <property type="project" value="TreeGrafter"/>
</dbReference>
<evidence type="ECO:0000259" key="1">
    <source>
        <dbReference type="PROSITE" id="PS51186"/>
    </source>
</evidence>
<evidence type="ECO:0000313" key="3">
    <source>
        <dbReference type="Proteomes" id="UP000179179"/>
    </source>
</evidence>
<dbReference type="PANTHER" id="PTHR43441">
    <property type="entry name" value="RIBOSOMAL-PROTEIN-SERINE ACETYLTRANSFERASE"/>
    <property type="match status" value="1"/>
</dbReference>
<proteinExistence type="predicted"/>
<evidence type="ECO:0000313" key="2">
    <source>
        <dbReference type="EMBL" id="OGM40040.1"/>
    </source>
</evidence>
<dbReference type="Proteomes" id="UP000179179">
    <property type="component" value="Unassembled WGS sequence"/>
</dbReference>